<keyword evidence="5" id="KW-0067">ATP-binding</keyword>
<evidence type="ECO:0000256" key="4">
    <source>
        <dbReference type="ARBA" id="ARBA00022806"/>
    </source>
</evidence>
<dbReference type="OrthoDB" id="11644at2157"/>
<evidence type="ECO:0000259" key="11">
    <source>
        <dbReference type="PROSITE" id="PS51194"/>
    </source>
</evidence>
<dbReference type="eggNOG" id="arCOG00874">
    <property type="taxonomic scope" value="Archaea"/>
</dbReference>
<reference evidence="12 13" key="1">
    <citation type="journal article" date="2013" name="Genome Announc.">
        <title>Complete Genome Sequence of the Thermophilic and Facultatively Chemolithoautotrophic Sulfate Reducer Archaeoglobus sulfaticallidus Strain PM70-1T.</title>
        <authorList>
            <person name="Stokke R."/>
            <person name="Hocking W.P."/>
            <person name="Steinsbu B.O."/>
            <person name="Steen I.H."/>
        </authorList>
    </citation>
    <scope>NUCLEOTIDE SEQUENCE [LARGE SCALE GENOMIC DNA]</scope>
    <source>
        <strain evidence="12">PM70-1</strain>
    </source>
</reference>
<dbReference type="Pfam" id="PF18458">
    <property type="entry name" value="XPB_DRD"/>
    <property type="match status" value="1"/>
</dbReference>
<evidence type="ECO:0000259" key="10">
    <source>
        <dbReference type="PROSITE" id="PS51192"/>
    </source>
</evidence>
<dbReference type="KEGG" id="ast:Asulf_01479"/>
<evidence type="ECO:0000256" key="9">
    <source>
        <dbReference type="ARBA" id="ARBA00048988"/>
    </source>
</evidence>
<comment type="catalytic activity">
    <reaction evidence="9">
        <text>ATP + H2O = ADP + phosphate + H(+)</text>
        <dbReference type="Rhea" id="RHEA:13065"/>
        <dbReference type="ChEBI" id="CHEBI:15377"/>
        <dbReference type="ChEBI" id="CHEBI:15378"/>
        <dbReference type="ChEBI" id="CHEBI:30616"/>
        <dbReference type="ChEBI" id="CHEBI:43474"/>
        <dbReference type="ChEBI" id="CHEBI:456216"/>
        <dbReference type="EC" id="5.6.2.4"/>
    </reaction>
</comment>
<dbReference type="InterPro" id="IPR014001">
    <property type="entry name" value="Helicase_ATP-bd"/>
</dbReference>
<evidence type="ECO:0000256" key="1">
    <source>
        <dbReference type="ARBA" id="ARBA00006637"/>
    </source>
</evidence>
<dbReference type="EC" id="5.6.2.4" evidence="8"/>
<dbReference type="InterPro" id="IPR001650">
    <property type="entry name" value="Helicase_C-like"/>
</dbReference>
<sequence>MFVKLSYDRGTIIAKGDVHIPFGSFDERVGCYRVLAYKYRDLVEYLNLSGIEYEEEVFDPPPTPFFDAEFELRDYQEEAVQKWMVDRRGVVVLPTGAGKTYVAMEIIRELNVPTLIVVPTLDLIDQWMAKLSIFGEIGEFSGRKKEIKAITISTYDSAYINAETLGNKFLLIVFDEVHHLPSESYRVIAEMSCAPYRLGLTATMEREDGLHSLLPKLVGGKVYEVTHDQISEHLAPFTIKRIKVPLSEKEKGAYDQLSKKFRDYLKKKGMKLTSMDDFRKIVMRTGFDKQAYEALKSWEEARKIAYNSKNKLKVLKNLLQRHRKDKIIIFTRYNDLVYRISRLFLIPAITYKTDQSERKEILRNFRRGIYRVIVSSQVLDEGVDVPDANIGIIMSGSGSAREYIQRLGRILRPSGKKAILYEIVSSETSEERVSRRRRRKLKNK</sequence>
<evidence type="ECO:0000313" key="13">
    <source>
        <dbReference type="Proteomes" id="UP000013307"/>
    </source>
</evidence>
<evidence type="ECO:0000256" key="3">
    <source>
        <dbReference type="ARBA" id="ARBA00022801"/>
    </source>
</evidence>
<organism evidence="12 13">
    <name type="scientific">Archaeoglobus sulfaticallidus PM70-1</name>
    <dbReference type="NCBI Taxonomy" id="387631"/>
    <lineage>
        <taxon>Archaea</taxon>
        <taxon>Methanobacteriati</taxon>
        <taxon>Methanobacteriota</taxon>
        <taxon>Archaeoglobi</taxon>
        <taxon>Archaeoglobales</taxon>
        <taxon>Archaeoglobaceae</taxon>
        <taxon>Archaeoglobus</taxon>
    </lineage>
</organism>
<dbReference type="PANTHER" id="PTHR11274">
    <property type="entry name" value="RAD25/XP-B DNA REPAIR HELICASE"/>
    <property type="match status" value="1"/>
</dbReference>
<dbReference type="Gene3D" id="3.40.1170.30">
    <property type="match status" value="1"/>
</dbReference>
<gene>
    <name evidence="12" type="ORF">Asulf_01479</name>
</gene>
<dbReference type="CDD" id="cd18789">
    <property type="entry name" value="SF2_C_XPB"/>
    <property type="match status" value="1"/>
</dbReference>
<feature type="domain" description="Helicase C-terminal" evidence="11">
    <location>
        <begin position="307"/>
        <end position="444"/>
    </location>
</feature>
<keyword evidence="4 12" id="KW-0347">Helicase</keyword>
<dbReference type="Pfam" id="PF04851">
    <property type="entry name" value="ResIII"/>
    <property type="match status" value="1"/>
</dbReference>
<dbReference type="AlphaFoldDB" id="N0BGR0"/>
<dbReference type="GO" id="GO:0016787">
    <property type="term" value="F:hydrolase activity"/>
    <property type="evidence" value="ECO:0007669"/>
    <property type="project" value="UniProtKB-KW"/>
</dbReference>
<dbReference type="PROSITE" id="PS51194">
    <property type="entry name" value="HELICASE_CTER"/>
    <property type="match status" value="1"/>
</dbReference>
<dbReference type="InterPro" id="IPR040699">
    <property type="entry name" value="XPB_DRD"/>
</dbReference>
<keyword evidence="2" id="KW-0547">Nucleotide-binding</keyword>
<keyword evidence="13" id="KW-1185">Reference proteome</keyword>
<dbReference type="SUPFAM" id="SSF52540">
    <property type="entry name" value="P-loop containing nucleoside triphosphate hydrolases"/>
    <property type="match status" value="2"/>
</dbReference>
<dbReference type="Gene3D" id="3.40.50.300">
    <property type="entry name" value="P-loop containing nucleotide triphosphate hydrolases"/>
    <property type="match status" value="2"/>
</dbReference>
<evidence type="ECO:0000256" key="8">
    <source>
        <dbReference type="ARBA" id="ARBA00034808"/>
    </source>
</evidence>
<protein>
    <recommendedName>
        <fullName evidence="8">DNA 3'-5' helicase</fullName>
        <ecNumber evidence="8">5.6.2.4</ecNumber>
    </recommendedName>
</protein>
<dbReference type="HOGENOM" id="CLU_008213_6_0_2"/>
<dbReference type="InterPro" id="IPR006935">
    <property type="entry name" value="Helicase/UvrB_N"/>
</dbReference>
<dbReference type="SMART" id="SM00487">
    <property type="entry name" value="DEXDc"/>
    <property type="match status" value="1"/>
</dbReference>
<dbReference type="STRING" id="387631.Asulf_01479"/>
<dbReference type="SMART" id="SM00490">
    <property type="entry name" value="HELICc"/>
    <property type="match status" value="1"/>
</dbReference>
<comment type="catalytic activity">
    <reaction evidence="7">
        <text>Couples ATP hydrolysis with the unwinding of duplex DNA by translocating in the 3'-5' direction.</text>
        <dbReference type="EC" id="5.6.2.4"/>
    </reaction>
</comment>
<dbReference type="PROSITE" id="PS51192">
    <property type="entry name" value="HELICASE_ATP_BIND_1"/>
    <property type="match status" value="1"/>
</dbReference>
<dbReference type="PANTHER" id="PTHR11274:SF0">
    <property type="entry name" value="GENERAL TRANSCRIPTION AND DNA REPAIR FACTOR IIH HELICASE SUBUNIT XPB"/>
    <property type="match status" value="1"/>
</dbReference>
<evidence type="ECO:0000256" key="2">
    <source>
        <dbReference type="ARBA" id="ARBA00022741"/>
    </source>
</evidence>
<evidence type="ECO:0000256" key="6">
    <source>
        <dbReference type="ARBA" id="ARBA00023235"/>
    </source>
</evidence>
<dbReference type="CDD" id="cd17926">
    <property type="entry name" value="DEXHc_RE"/>
    <property type="match status" value="1"/>
</dbReference>
<dbReference type="GO" id="GO:0003677">
    <property type="term" value="F:DNA binding"/>
    <property type="evidence" value="ECO:0007669"/>
    <property type="project" value="InterPro"/>
</dbReference>
<dbReference type="GO" id="GO:0004386">
    <property type="term" value="F:helicase activity"/>
    <property type="evidence" value="ECO:0007669"/>
    <property type="project" value="UniProtKB-KW"/>
</dbReference>
<dbReference type="Pfam" id="PF00271">
    <property type="entry name" value="Helicase_C"/>
    <property type="match status" value="1"/>
</dbReference>
<keyword evidence="6" id="KW-0413">Isomerase</keyword>
<evidence type="ECO:0000256" key="7">
    <source>
        <dbReference type="ARBA" id="ARBA00034617"/>
    </source>
</evidence>
<evidence type="ECO:0000256" key="5">
    <source>
        <dbReference type="ARBA" id="ARBA00022840"/>
    </source>
</evidence>
<proteinExistence type="inferred from homology"/>
<dbReference type="InterPro" id="IPR032438">
    <property type="entry name" value="ERCC3_RAD25_C"/>
</dbReference>
<dbReference type="InterPro" id="IPR050615">
    <property type="entry name" value="ATP-dep_DNA_Helicase"/>
</dbReference>
<dbReference type="Proteomes" id="UP000013307">
    <property type="component" value="Chromosome"/>
</dbReference>
<evidence type="ECO:0000313" key="12">
    <source>
        <dbReference type="EMBL" id="AGK61462.1"/>
    </source>
</evidence>
<dbReference type="InterPro" id="IPR027417">
    <property type="entry name" value="P-loop_NTPase"/>
</dbReference>
<dbReference type="GeneID" id="15393114"/>
<name>N0BGR0_9EURY</name>
<keyword evidence="3" id="KW-0378">Hydrolase</keyword>
<dbReference type="GO" id="GO:0005524">
    <property type="term" value="F:ATP binding"/>
    <property type="evidence" value="ECO:0007669"/>
    <property type="project" value="UniProtKB-KW"/>
</dbReference>
<dbReference type="RefSeq" id="WP_015591060.1">
    <property type="nucleotide sequence ID" value="NC_021169.1"/>
</dbReference>
<feature type="domain" description="Helicase ATP-binding" evidence="10">
    <location>
        <begin position="80"/>
        <end position="222"/>
    </location>
</feature>
<comment type="similarity">
    <text evidence="1">Belongs to the helicase family. RAD25/XPB subfamily.</text>
</comment>
<dbReference type="GO" id="GO:0140097">
    <property type="term" value="F:catalytic activity, acting on DNA"/>
    <property type="evidence" value="ECO:0007669"/>
    <property type="project" value="UniProtKB-ARBA"/>
</dbReference>
<dbReference type="EMBL" id="CP005290">
    <property type="protein sequence ID" value="AGK61462.1"/>
    <property type="molecule type" value="Genomic_DNA"/>
</dbReference>
<accession>N0BGR0</accession>